<evidence type="ECO:0000313" key="12">
    <source>
        <dbReference type="Proteomes" id="UP001240150"/>
    </source>
</evidence>
<evidence type="ECO:0000256" key="8">
    <source>
        <dbReference type="PIRNR" id="PIRNR006431"/>
    </source>
</evidence>
<name>A0ABY8WTR4_9ACTN</name>
<keyword evidence="12" id="KW-1185">Reference proteome</keyword>
<dbReference type="PIRSF" id="PIRSF006431">
    <property type="entry name" value="Pept_S33"/>
    <property type="match status" value="1"/>
</dbReference>
<dbReference type="RefSeq" id="WP_284922395.1">
    <property type="nucleotide sequence ID" value="NZ_CP126980.1"/>
</dbReference>
<keyword evidence="6 8" id="KW-0645">Protease</keyword>
<organism evidence="11 12">
    <name type="scientific">Actinoplanes oblitus</name>
    <dbReference type="NCBI Taxonomy" id="3040509"/>
    <lineage>
        <taxon>Bacteria</taxon>
        <taxon>Bacillati</taxon>
        <taxon>Actinomycetota</taxon>
        <taxon>Actinomycetes</taxon>
        <taxon>Micromonosporales</taxon>
        <taxon>Micromonosporaceae</taxon>
        <taxon>Actinoplanes</taxon>
    </lineage>
</organism>
<evidence type="ECO:0000256" key="4">
    <source>
        <dbReference type="ARBA" id="ARBA00022438"/>
    </source>
</evidence>
<evidence type="ECO:0000313" key="11">
    <source>
        <dbReference type="EMBL" id="WIN00868.1"/>
    </source>
</evidence>
<dbReference type="Pfam" id="PF00561">
    <property type="entry name" value="Abhydrolase_1"/>
    <property type="match status" value="1"/>
</dbReference>
<dbReference type="Gene3D" id="3.40.50.1820">
    <property type="entry name" value="alpha/beta hydrolase"/>
    <property type="match status" value="1"/>
</dbReference>
<gene>
    <name evidence="11" type="primary">pip</name>
    <name evidence="11" type="ORF">ACTOB_005600</name>
</gene>
<evidence type="ECO:0000256" key="6">
    <source>
        <dbReference type="ARBA" id="ARBA00022670"/>
    </source>
</evidence>
<proteinExistence type="inferred from homology"/>
<comment type="subcellular location">
    <subcellularLocation>
        <location evidence="2 8">Cytoplasm</location>
    </subcellularLocation>
</comment>
<dbReference type="PRINTS" id="PR00111">
    <property type="entry name" value="ABHYDROLASE"/>
</dbReference>
<evidence type="ECO:0000256" key="5">
    <source>
        <dbReference type="ARBA" id="ARBA00022490"/>
    </source>
</evidence>
<dbReference type="SUPFAM" id="SSF53474">
    <property type="entry name" value="alpha/beta-Hydrolases"/>
    <property type="match status" value="1"/>
</dbReference>
<sequence>MLDTGDGNAVYWETCGNPDGVPVLVVHGGPGAGCSVGMRRSFDPQRYRIILFDQRNCGRSTPHASDPGTDLSRNTTEHLIGDMERLREHLGIRTWQLFGGSWGVTLALAYAQRHPDRVAGMLLVSITSGRRSELDWLYRGAGRMFPEAWARFRDFAGAADHRLPTDVEPPIEDLLMAYSRLLDSADPDLRRRAATEWLAWEDALISLEHNGKPGQYGRRSDEAALAFVRICAHYFANGCFLDDGVLLREAGRLTGIPAVLVHGRGDLGSPVITAWELARAWPDAELVVVEDSGHTGGAAMAEALRAAGDRLAGRISARAAGH</sequence>
<dbReference type="InterPro" id="IPR000073">
    <property type="entry name" value="AB_hydrolase_1"/>
</dbReference>
<evidence type="ECO:0000259" key="10">
    <source>
        <dbReference type="Pfam" id="PF00561"/>
    </source>
</evidence>
<accession>A0ABY8WTR4</accession>
<dbReference type="InterPro" id="IPR002410">
    <property type="entry name" value="Peptidase_S33"/>
</dbReference>
<dbReference type="EMBL" id="CP126980">
    <property type="protein sequence ID" value="WIN00868.1"/>
    <property type="molecule type" value="Genomic_DNA"/>
</dbReference>
<keyword evidence="7 8" id="KW-0378">Hydrolase</keyword>
<dbReference type="PRINTS" id="PR00793">
    <property type="entry name" value="PROAMNOPTASE"/>
</dbReference>
<reference evidence="11 12" key="1">
    <citation type="submission" date="2023-06" db="EMBL/GenBank/DDBJ databases">
        <authorList>
            <person name="Yushchuk O."/>
            <person name="Binda E."/>
            <person name="Ruckert-Reed C."/>
            <person name="Fedorenko V."/>
            <person name="Kalinowski J."/>
            <person name="Marinelli F."/>
        </authorList>
    </citation>
    <scope>NUCLEOTIDE SEQUENCE [LARGE SCALE GENOMIC DNA]</scope>
    <source>
        <strain evidence="11 12">NRRL 3884</strain>
    </source>
</reference>
<feature type="domain" description="AB hydrolase-1" evidence="10">
    <location>
        <begin position="22"/>
        <end position="295"/>
    </location>
</feature>
<evidence type="ECO:0000256" key="9">
    <source>
        <dbReference type="RuleBase" id="RU003421"/>
    </source>
</evidence>
<dbReference type="PANTHER" id="PTHR43722">
    <property type="entry name" value="PROLINE IMINOPEPTIDASE"/>
    <property type="match status" value="1"/>
</dbReference>
<evidence type="ECO:0000256" key="1">
    <source>
        <dbReference type="ARBA" id="ARBA00001585"/>
    </source>
</evidence>
<protein>
    <recommendedName>
        <fullName evidence="8 9">Proline iminopeptidase</fullName>
        <shortName evidence="8">PIP</shortName>
        <ecNumber evidence="8 9">3.4.11.5</ecNumber>
    </recommendedName>
    <alternativeName>
        <fullName evidence="8">Prolyl aminopeptidase</fullName>
    </alternativeName>
</protein>
<dbReference type="PANTHER" id="PTHR43722:SF1">
    <property type="entry name" value="PROLINE IMINOPEPTIDASE"/>
    <property type="match status" value="1"/>
</dbReference>
<dbReference type="InterPro" id="IPR029058">
    <property type="entry name" value="AB_hydrolase_fold"/>
</dbReference>
<dbReference type="NCBIfam" id="TIGR01249">
    <property type="entry name" value="pro_imino_pep_1"/>
    <property type="match status" value="1"/>
</dbReference>
<evidence type="ECO:0000256" key="2">
    <source>
        <dbReference type="ARBA" id="ARBA00004496"/>
    </source>
</evidence>
<evidence type="ECO:0000256" key="3">
    <source>
        <dbReference type="ARBA" id="ARBA00010088"/>
    </source>
</evidence>
<evidence type="ECO:0000256" key="7">
    <source>
        <dbReference type="ARBA" id="ARBA00022801"/>
    </source>
</evidence>
<keyword evidence="4 8" id="KW-0031">Aminopeptidase</keyword>
<dbReference type="GO" id="GO:0004177">
    <property type="term" value="F:aminopeptidase activity"/>
    <property type="evidence" value="ECO:0007669"/>
    <property type="project" value="UniProtKB-KW"/>
</dbReference>
<dbReference type="InterPro" id="IPR005944">
    <property type="entry name" value="Pro_iminopeptidase"/>
</dbReference>
<comment type="catalytic activity">
    <reaction evidence="1 8 9">
        <text>Release of N-terminal proline from a peptide.</text>
        <dbReference type="EC" id="3.4.11.5"/>
    </reaction>
</comment>
<keyword evidence="5 8" id="KW-0963">Cytoplasm</keyword>
<comment type="similarity">
    <text evidence="3 8 9">Belongs to the peptidase S33 family.</text>
</comment>
<dbReference type="EC" id="3.4.11.5" evidence="8 9"/>
<dbReference type="Proteomes" id="UP001240150">
    <property type="component" value="Chromosome"/>
</dbReference>